<evidence type="ECO:0000256" key="2">
    <source>
        <dbReference type="SAM" id="SignalP"/>
    </source>
</evidence>
<evidence type="ECO:0000313" key="3">
    <source>
        <dbReference type="EMBL" id="CAL8072125.1"/>
    </source>
</evidence>
<organism evidence="3 4">
    <name type="scientific">Orchesella dallaii</name>
    <dbReference type="NCBI Taxonomy" id="48710"/>
    <lineage>
        <taxon>Eukaryota</taxon>
        <taxon>Metazoa</taxon>
        <taxon>Ecdysozoa</taxon>
        <taxon>Arthropoda</taxon>
        <taxon>Hexapoda</taxon>
        <taxon>Collembola</taxon>
        <taxon>Entomobryomorpha</taxon>
        <taxon>Entomobryoidea</taxon>
        <taxon>Orchesellidae</taxon>
        <taxon>Orchesellinae</taxon>
        <taxon>Orchesella</taxon>
    </lineage>
</organism>
<feature type="signal peptide" evidence="2">
    <location>
        <begin position="1"/>
        <end position="21"/>
    </location>
</feature>
<dbReference type="EMBL" id="CAXLJM020000007">
    <property type="protein sequence ID" value="CAL8072125.1"/>
    <property type="molecule type" value="Genomic_DNA"/>
</dbReference>
<protein>
    <submittedName>
        <fullName evidence="3">Uncharacterized protein</fullName>
    </submittedName>
</protein>
<feature type="region of interest" description="Disordered" evidence="1">
    <location>
        <begin position="177"/>
        <end position="198"/>
    </location>
</feature>
<accession>A0ABP1PNK6</accession>
<reference evidence="3 4" key="1">
    <citation type="submission" date="2024-08" db="EMBL/GenBank/DDBJ databases">
        <authorList>
            <person name="Cucini C."/>
            <person name="Frati F."/>
        </authorList>
    </citation>
    <scope>NUCLEOTIDE SEQUENCE [LARGE SCALE GENOMIC DNA]</scope>
</reference>
<keyword evidence="2" id="KW-0732">Signal</keyword>
<evidence type="ECO:0000256" key="1">
    <source>
        <dbReference type="SAM" id="MobiDB-lite"/>
    </source>
</evidence>
<gene>
    <name evidence="3" type="ORF">ODALV1_LOCUS2013</name>
</gene>
<proteinExistence type="predicted"/>
<keyword evidence="4" id="KW-1185">Reference proteome</keyword>
<evidence type="ECO:0000313" key="4">
    <source>
        <dbReference type="Proteomes" id="UP001642540"/>
    </source>
</evidence>
<comment type="caution">
    <text evidence="3">The sequence shown here is derived from an EMBL/GenBank/DDBJ whole genome shotgun (WGS) entry which is preliminary data.</text>
</comment>
<name>A0ABP1PNK6_9HEXA</name>
<feature type="chain" id="PRO_5046375536" evidence="2">
    <location>
        <begin position="22"/>
        <end position="198"/>
    </location>
</feature>
<sequence length="198" mass="21817">MKTIIQIASLTLFAFTCCTYAQPNVTESKNQTVHLFVLMIPDWKVEDLQKQARLARQEEVATGGIGAGGDTATYVGQIVSGVLGGDVRSVLAGTAGFLPEGDIRESIGGILITRLAPVINNLIREATETVARRLNETQTTTPVPSVNINKNTYYQQQQQQQPQFVSIYNQNRVKPQQPNFNQYELPRSPPQSAQAIKE</sequence>
<dbReference type="Proteomes" id="UP001642540">
    <property type="component" value="Unassembled WGS sequence"/>
</dbReference>